<dbReference type="RefSeq" id="WP_072552814.1">
    <property type="nucleotide sequence ID" value="NZ_CP018153.1"/>
</dbReference>
<keyword evidence="1" id="KW-0732">Signal</keyword>
<sequence>MKKVIFAALAIFAASISTAQDFKIAKGAVTDSLPVPGVNGATYSVYLPSDYNPEKKWPVIFIFDPEGRGRTTANLIRSAAEEQGYLIASSNIHLKSQPIDSIIKKATSMINGFVSTFPVDTRLAYAAGMSEGAQVASAMPLIYNGMAGILAIGNSFLNTEYITKKNPYMFIGLGGTKDYMIYKMEEYLSYYDKLDFPTEVYYFDGKQDQWPETKMMYNAIGGFSLQAMRSGLRNKDDELIKKLYDTEIAYIESLRRTRNYYDAFEHLERMEEKYEDFGFEDDLKDRMKSIKRTDGFKAQRREFREIVAFEKQQQAEYEYLLSNDIATANFQNIGWWAFQVDELNKLKEKHRGLRGDLAYRLHSYIDLLSERKFKSVINSEAEIDIKIFISVLRTAIKKDDPEAYLKIVSLAGSDGDFETALLYLEDLLKTGYSDMDAIYEVEGALDLKLSKEFNELIKKYLGESKYYNEIEPNEG</sequence>
<gene>
    <name evidence="2" type="ORF">LPB144_06955</name>
</gene>
<dbReference type="KEGG" id="grl:LPB144_06955"/>
<evidence type="ECO:0000256" key="1">
    <source>
        <dbReference type="SAM" id="SignalP"/>
    </source>
</evidence>
<protein>
    <recommendedName>
        <fullName evidence="4">Alpha/beta hydrolase</fullName>
    </recommendedName>
</protein>
<dbReference type="OrthoDB" id="1123157at2"/>
<dbReference type="EMBL" id="CP018153">
    <property type="protein sequence ID" value="APG60167.1"/>
    <property type="molecule type" value="Genomic_DNA"/>
</dbReference>
<evidence type="ECO:0008006" key="4">
    <source>
        <dbReference type="Google" id="ProtNLM"/>
    </source>
</evidence>
<dbReference type="AlphaFoldDB" id="A0A1L3J4V3"/>
<reference evidence="2 3" key="1">
    <citation type="submission" date="2016-11" db="EMBL/GenBank/DDBJ databases">
        <title>Gramella sp. LPB0144 isolated from marine environment.</title>
        <authorList>
            <person name="Kim E."/>
            <person name="Yi H."/>
        </authorList>
    </citation>
    <scope>NUCLEOTIDE SEQUENCE [LARGE SCALE GENOMIC DNA]</scope>
    <source>
        <strain evidence="2 3">LPB0144</strain>
    </source>
</reference>
<name>A0A1L3J4V3_9FLAO</name>
<keyword evidence="3" id="KW-1185">Reference proteome</keyword>
<organism evidence="2 3">
    <name type="scientific">Christiangramia salexigens</name>
    <dbReference type="NCBI Taxonomy" id="1913577"/>
    <lineage>
        <taxon>Bacteria</taxon>
        <taxon>Pseudomonadati</taxon>
        <taxon>Bacteroidota</taxon>
        <taxon>Flavobacteriia</taxon>
        <taxon>Flavobacteriales</taxon>
        <taxon>Flavobacteriaceae</taxon>
        <taxon>Christiangramia</taxon>
    </lineage>
</organism>
<evidence type="ECO:0000313" key="3">
    <source>
        <dbReference type="Proteomes" id="UP000182510"/>
    </source>
</evidence>
<evidence type="ECO:0000313" key="2">
    <source>
        <dbReference type="EMBL" id="APG60167.1"/>
    </source>
</evidence>
<dbReference type="Gene3D" id="3.40.50.1820">
    <property type="entry name" value="alpha/beta hydrolase"/>
    <property type="match status" value="1"/>
</dbReference>
<dbReference type="STRING" id="1913577.LPB144_06955"/>
<feature type="chain" id="PRO_5012205237" description="Alpha/beta hydrolase" evidence="1">
    <location>
        <begin position="20"/>
        <end position="475"/>
    </location>
</feature>
<dbReference type="SUPFAM" id="SSF53474">
    <property type="entry name" value="alpha/beta-Hydrolases"/>
    <property type="match status" value="1"/>
</dbReference>
<feature type="signal peptide" evidence="1">
    <location>
        <begin position="1"/>
        <end position="19"/>
    </location>
</feature>
<proteinExistence type="predicted"/>
<dbReference type="InterPro" id="IPR029058">
    <property type="entry name" value="AB_hydrolase_fold"/>
</dbReference>
<dbReference type="Proteomes" id="UP000182510">
    <property type="component" value="Chromosome"/>
</dbReference>
<accession>A0A1L3J4V3</accession>